<dbReference type="PRINTS" id="PR00385">
    <property type="entry name" value="P450"/>
</dbReference>
<comment type="cofactor">
    <cofactor evidence="2">
        <name>heme</name>
        <dbReference type="ChEBI" id="CHEBI:30413"/>
    </cofactor>
</comment>
<dbReference type="Proteomes" id="UP000007264">
    <property type="component" value="Unassembled WGS sequence"/>
</dbReference>
<evidence type="ECO:0000256" key="4">
    <source>
        <dbReference type="SAM" id="Phobius"/>
    </source>
</evidence>
<dbReference type="InterPro" id="IPR002401">
    <property type="entry name" value="Cyt_P450_E_grp-I"/>
</dbReference>
<dbReference type="OrthoDB" id="548633at2759"/>
<dbReference type="STRING" id="574566.I0YQE1"/>
<dbReference type="GO" id="GO:0004497">
    <property type="term" value="F:monooxygenase activity"/>
    <property type="evidence" value="ECO:0007669"/>
    <property type="project" value="InterPro"/>
</dbReference>
<dbReference type="AlphaFoldDB" id="I0YQE1"/>
<dbReference type="InterPro" id="IPR001128">
    <property type="entry name" value="Cyt_P450"/>
</dbReference>
<protein>
    <submittedName>
        <fullName evidence="5">Cytochrome P450</fullName>
    </submittedName>
</protein>
<keyword evidence="4" id="KW-0812">Transmembrane</keyword>
<evidence type="ECO:0000313" key="5">
    <source>
        <dbReference type="EMBL" id="EIE20610.1"/>
    </source>
</evidence>
<dbReference type="Gene3D" id="1.10.630.10">
    <property type="entry name" value="Cytochrome P450"/>
    <property type="match status" value="1"/>
</dbReference>
<dbReference type="SUPFAM" id="SSF48264">
    <property type="entry name" value="Cytochrome P450"/>
    <property type="match status" value="1"/>
</dbReference>
<evidence type="ECO:0000256" key="2">
    <source>
        <dbReference type="PIRSR" id="PIRSR602401-1"/>
    </source>
</evidence>
<dbReference type="PANTHER" id="PTHR24305:SF166">
    <property type="entry name" value="CYTOCHROME P450 12A4, MITOCHONDRIAL-RELATED"/>
    <property type="match status" value="1"/>
</dbReference>
<name>I0YQE1_COCSC</name>
<feature type="transmembrane region" description="Helical" evidence="4">
    <location>
        <begin position="12"/>
        <end position="31"/>
    </location>
</feature>
<dbReference type="GO" id="GO:0016705">
    <property type="term" value="F:oxidoreductase activity, acting on paired donors, with incorporation or reduction of molecular oxygen"/>
    <property type="evidence" value="ECO:0007669"/>
    <property type="project" value="InterPro"/>
</dbReference>
<sequence>MESSAVDLPSALLILVSVLVALYIPSLISYVRAWYMLRRIPAPPLDGVLSGHAPSLTTLKRHKYEQQCIEGLGTVYRLRVYHKHRVVVADPTLLQEIFAAERAGAVEKPDELPFPVGHGKPEYNVFSDKTSSPLWKLVRKGTAPAFQAVNMRQFHNHVVAVVNRLVEGVKAKGSGAVVDFADIGQRESFDVIGMVGFGKDFRASRNIDDKTSNTFALLTGFLQEAVLRSGNPMRKYWRSKAVIAAEKNAQRLADLLEELVADCQKREPGAGDDKSISGHLLRLRDGAGRPLQFRRLVQEFFIFFLAGSETTGHTIAWTLYFLAKNPQAMAKLEAELAEAGLLVTPTNPTPRAFTFADIGKLPYLDRVIKESMRLQPVAASPLTRVAVRDLRLSDGTVIPAGVIIETAQYTPMRDERWGWHRGSDFLPERWEEADMEYQVRSAPAAASSQNGKLHGQNSDDDLEIDAQSVSEHKVRRFNPFGQALRNCLGQQLARMNIPTAIAMFVSNFKLELTLEDANKSIDELEILKGTLQPDNGIHMICTPRTCNEE</sequence>
<keyword evidence="2" id="KW-0408">Iron</keyword>
<accession>I0YQE1</accession>
<dbReference type="EMBL" id="AGSI01000015">
    <property type="protein sequence ID" value="EIE20610.1"/>
    <property type="molecule type" value="Genomic_DNA"/>
</dbReference>
<dbReference type="KEGG" id="csl:COCSUDRAFT_48580"/>
<comment type="similarity">
    <text evidence="1">Belongs to the cytochrome P450 family.</text>
</comment>
<dbReference type="Pfam" id="PF00067">
    <property type="entry name" value="p450"/>
    <property type="match status" value="1"/>
</dbReference>
<reference evidence="5 6" key="1">
    <citation type="journal article" date="2012" name="Genome Biol.">
        <title>The genome of the polar eukaryotic microalga coccomyxa subellipsoidea reveals traits of cold adaptation.</title>
        <authorList>
            <person name="Blanc G."/>
            <person name="Agarkova I."/>
            <person name="Grimwood J."/>
            <person name="Kuo A."/>
            <person name="Brueggeman A."/>
            <person name="Dunigan D."/>
            <person name="Gurnon J."/>
            <person name="Ladunga I."/>
            <person name="Lindquist E."/>
            <person name="Lucas S."/>
            <person name="Pangilinan J."/>
            <person name="Proschold T."/>
            <person name="Salamov A."/>
            <person name="Schmutz J."/>
            <person name="Weeks D."/>
            <person name="Yamada T."/>
            <person name="Claverie J.M."/>
            <person name="Grigoriev I."/>
            <person name="Van Etten J."/>
            <person name="Lomsadze A."/>
            <person name="Borodovsky M."/>
        </authorList>
    </citation>
    <scope>NUCLEOTIDE SEQUENCE [LARGE SCALE GENOMIC DNA]</scope>
    <source>
        <strain evidence="5 6">C-169</strain>
    </source>
</reference>
<dbReference type="PANTHER" id="PTHR24305">
    <property type="entry name" value="CYTOCHROME P450"/>
    <property type="match status" value="1"/>
</dbReference>
<keyword evidence="2" id="KW-0349">Heme</keyword>
<organism evidence="5 6">
    <name type="scientific">Coccomyxa subellipsoidea (strain C-169)</name>
    <name type="common">Green microalga</name>
    <dbReference type="NCBI Taxonomy" id="574566"/>
    <lineage>
        <taxon>Eukaryota</taxon>
        <taxon>Viridiplantae</taxon>
        <taxon>Chlorophyta</taxon>
        <taxon>core chlorophytes</taxon>
        <taxon>Trebouxiophyceae</taxon>
        <taxon>Trebouxiophyceae incertae sedis</taxon>
        <taxon>Coccomyxaceae</taxon>
        <taxon>Coccomyxa</taxon>
        <taxon>Coccomyxa subellipsoidea</taxon>
    </lineage>
</organism>
<comment type="caution">
    <text evidence="5">The sequence shown here is derived from an EMBL/GenBank/DDBJ whole genome shotgun (WGS) entry which is preliminary data.</text>
</comment>
<gene>
    <name evidence="5" type="ORF">COCSUDRAFT_48580</name>
</gene>
<dbReference type="GO" id="GO:0020037">
    <property type="term" value="F:heme binding"/>
    <property type="evidence" value="ECO:0007669"/>
    <property type="project" value="InterPro"/>
</dbReference>
<dbReference type="GeneID" id="17038586"/>
<keyword evidence="4" id="KW-0472">Membrane</keyword>
<dbReference type="InterPro" id="IPR036396">
    <property type="entry name" value="Cyt_P450_sf"/>
</dbReference>
<evidence type="ECO:0000313" key="6">
    <source>
        <dbReference type="Proteomes" id="UP000007264"/>
    </source>
</evidence>
<dbReference type="InterPro" id="IPR050121">
    <property type="entry name" value="Cytochrome_P450_monoxygenase"/>
</dbReference>
<dbReference type="GO" id="GO:0005506">
    <property type="term" value="F:iron ion binding"/>
    <property type="evidence" value="ECO:0007669"/>
    <property type="project" value="InterPro"/>
</dbReference>
<feature type="region of interest" description="Disordered" evidence="3">
    <location>
        <begin position="440"/>
        <end position="459"/>
    </location>
</feature>
<dbReference type="CDD" id="cd00302">
    <property type="entry name" value="cytochrome_P450"/>
    <property type="match status" value="1"/>
</dbReference>
<feature type="binding site" description="axial binding residue" evidence="2">
    <location>
        <position position="487"/>
    </location>
    <ligand>
        <name>heme</name>
        <dbReference type="ChEBI" id="CHEBI:30413"/>
    </ligand>
    <ligandPart>
        <name>Fe</name>
        <dbReference type="ChEBI" id="CHEBI:18248"/>
    </ligandPart>
</feature>
<dbReference type="PRINTS" id="PR00463">
    <property type="entry name" value="EP450I"/>
</dbReference>
<dbReference type="RefSeq" id="XP_005645154.1">
    <property type="nucleotide sequence ID" value="XM_005645097.1"/>
</dbReference>
<evidence type="ECO:0000256" key="3">
    <source>
        <dbReference type="SAM" id="MobiDB-lite"/>
    </source>
</evidence>
<dbReference type="eggNOG" id="KOG0157">
    <property type="taxonomic scope" value="Eukaryota"/>
</dbReference>
<evidence type="ECO:0000256" key="1">
    <source>
        <dbReference type="ARBA" id="ARBA00010617"/>
    </source>
</evidence>
<proteinExistence type="inferred from homology"/>
<keyword evidence="4" id="KW-1133">Transmembrane helix</keyword>
<keyword evidence="6" id="KW-1185">Reference proteome</keyword>
<keyword evidence="2" id="KW-0479">Metal-binding</keyword>